<organism evidence="2 3">
    <name type="scientific">Rubinisphaera italica</name>
    <dbReference type="NCBI Taxonomy" id="2527969"/>
    <lineage>
        <taxon>Bacteria</taxon>
        <taxon>Pseudomonadati</taxon>
        <taxon>Planctomycetota</taxon>
        <taxon>Planctomycetia</taxon>
        <taxon>Planctomycetales</taxon>
        <taxon>Planctomycetaceae</taxon>
        <taxon>Rubinisphaera</taxon>
    </lineage>
</organism>
<evidence type="ECO:0000256" key="1">
    <source>
        <dbReference type="SAM" id="Phobius"/>
    </source>
</evidence>
<reference evidence="2 3" key="1">
    <citation type="submission" date="2019-02" db="EMBL/GenBank/DDBJ databases">
        <title>Deep-cultivation of Planctomycetes and their phenomic and genomic characterization uncovers novel biology.</title>
        <authorList>
            <person name="Wiegand S."/>
            <person name="Jogler M."/>
            <person name="Boedeker C."/>
            <person name="Pinto D."/>
            <person name="Vollmers J."/>
            <person name="Rivas-Marin E."/>
            <person name="Kohn T."/>
            <person name="Peeters S.H."/>
            <person name="Heuer A."/>
            <person name="Rast P."/>
            <person name="Oberbeckmann S."/>
            <person name="Bunk B."/>
            <person name="Jeske O."/>
            <person name="Meyerdierks A."/>
            <person name="Storesund J.E."/>
            <person name="Kallscheuer N."/>
            <person name="Luecker S."/>
            <person name="Lage O.M."/>
            <person name="Pohl T."/>
            <person name="Merkel B.J."/>
            <person name="Hornburger P."/>
            <person name="Mueller R.-W."/>
            <person name="Bruemmer F."/>
            <person name="Labrenz M."/>
            <person name="Spormann A.M."/>
            <person name="Op Den Camp H."/>
            <person name="Overmann J."/>
            <person name="Amann R."/>
            <person name="Jetten M.S.M."/>
            <person name="Mascher T."/>
            <person name="Medema M.H."/>
            <person name="Devos D.P."/>
            <person name="Kaster A.-K."/>
            <person name="Ovreas L."/>
            <person name="Rohde M."/>
            <person name="Galperin M.Y."/>
            <person name="Jogler C."/>
        </authorList>
    </citation>
    <scope>NUCLEOTIDE SEQUENCE [LARGE SCALE GENOMIC DNA]</scope>
    <source>
        <strain evidence="2 3">Pan54</strain>
    </source>
</reference>
<keyword evidence="1" id="KW-0812">Transmembrane</keyword>
<dbReference type="Proteomes" id="UP000316095">
    <property type="component" value="Unassembled WGS sequence"/>
</dbReference>
<protein>
    <recommendedName>
        <fullName evidence="4">Transglycosylase associated protein</fullName>
    </recommendedName>
</protein>
<evidence type="ECO:0000313" key="3">
    <source>
        <dbReference type="Proteomes" id="UP000316095"/>
    </source>
</evidence>
<keyword evidence="1" id="KW-1133">Transmembrane helix</keyword>
<dbReference type="OrthoDB" id="9811343at2"/>
<name>A0A5C5XD86_9PLAN</name>
<accession>A0A5C5XD86</accession>
<gene>
    <name evidence="2" type="ORF">Pan54_17900</name>
</gene>
<feature type="transmembrane region" description="Helical" evidence="1">
    <location>
        <begin position="47"/>
        <end position="67"/>
    </location>
</feature>
<keyword evidence="3" id="KW-1185">Reference proteome</keyword>
<dbReference type="RefSeq" id="WP_146503093.1">
    <property type="nucleotide sequence ID" value="NZ_SJPG01000001.1"/>
</dbReference>
<dbReference type="AlphaFoldDB" id="A0A5C5XD86"/>
<keyword evidence="1" id="KW-0472">Membrane</keyword>
<evidence type="ECO:0000313" key="2">
    <source>
        <dbReference type="EMBL" id="TWT61056.1"/>
    </source>
</evidence>
<feature type="transmembrane region" description="Helical" evidence="1">
    <location>
        <begin position="73"/>
        <end position="92"/>
    </location>
</feature>
<proteinExistence type="predicted"/>
<dbReference type="EMBL" id="SJPG01000001">
    <property type="protein sequence ID" value="TWT61056.1"/>
    <property type="molecule type" value="Genomic_DNA"/>
</dbReference>
<evidence type="ECO:0008006" key="4">
    <source>
        <dbReference type="Google" id="ProtNLM"/>
    </source>
</evidence>
<comment type="caution">
    <text evidence="2">The sequence shown here is derived from an EMBL/GenBank/DDBJ whole genome shotgun (WGS) entry which is preliminary data.</text>
</comment>
<sequence>MTQDQILAIAEQAANEMLLWVGFGTLIGLAAKAIMPGRDPGGAVSTMMMGIGGSIIGCGTLAFFWQGVVVSPVSIVGAVVSTGGAFTLLFFYKLLAGSFFAEAEDGDRFTHRYRRTRRRRKMIRGT</sequence>